<dbReference type="PANTHER" id="PTHR13483:SF11">
    <property type="entry name" value="ZINC FINGER HIT DOMAIN-CONTAINING PROTEIN 3"/>
    <property type="match status" value="1"/>
</dbReference>
<dbReference type="GO" id="GO:0005737">
    <property type="term" value="C:cytoplasm"/>
    <property type="evidence" value="ECO:0007669"/>
    <property type="project" value="UniProtKB-SubCell"/>
</dbReference>
<evidence type="ECO:0000313" key="14">
    <source>
        <dbReference type="EMBL" id="VDI69882.1"/>
    </source>
</evidence>
<keyword evidence="6" id="KW-0479">Metal-binding</keyword>
<keyword evidence="15" id="KW-1185">Reference proteome</keyword>
<evidence type="ECO:0000256" key="5">
    <source>
        <dbReference type="ARBA" id="ARBA00022553"/>
    </source>
</evidence>
<dbReference type="Proteomes" id="UP000596742">
    <property type="component" value="Unassembled WGS sequence"/>
</dbReference>
<dbReference type="GO" id="GO:0008270">
    <property type="term" value="F:zinc ion binding"/>
    <property type="evidence" value="ECO:0007669"/>
    <property type="project" value="UniProtKB-UniRule"/>
</dbReference>
<dbReference type="PANTHER" id="PTHR13483">
    <property type="entry name" value="BOX C_D SNORNA PROTEIN 1-RELATED"/>
    <property type="match status" value="1"/>
</dbReference>
<dbReference type="SUPFAM" id="SSF144232">
    <property type="entry name" value="HIT/MYND zinc finger-like"/>
    <property type="match status" value="1"/>
</dbReference>
<dbReference type="GO" id="GO:0070761">
    <property type="term" value="C:pre-snoRNP complex"/>
    <property type="evidence" value="ECO:0007669"/>
    <property type="project" value="TreeGrafter"/>
</dbReference>
<dbReference type="InterPro" id="IPR007529">
    <property type="entry name" value="Znf_HIT"/>
</dbReference>
<organism evidence="14 15">
    <name type="scientific">Mytilus galloprovincialis</name>
    <name type="common">Mediterranean mussel</name>
    <dbReference type="NCBI Taxonomy" id="29158"/>
    <lineage>
        <taxon>Eukaryota</taxon>
        <taxon>Metazoa</taxon>
        <taxon>Spiralia</taxon>
        <taxon>Lophotrochozoa</taxon>
        <taxon>Mollusca</taxon>
        <taxon>Bivalvia</taxon>
        <taxon>Autobranchia</taxon>
        <taxon>Pteriomorphia</taxon>
        <taxon>Mytilida</taxon>
        <taxon>Mytiloidea</taxon>
        <taxon>Mytilidae</taxon>
        <taxon>Mytilinae</taxon>
        <taxon>Mytilus</taxon>
    </lineage>
</organism>
<dbReference type="GO" id="GO:0005634">
    <property type="term" value="C:nucleus"/>
    <property type="evidence" value="ECO:0007669"/>
    <property type="project" value="UniProtKB-SubCell"/>
</dbReference>
<comment type="subunit">
    <text evidence="10">Thyroid receptor interacting proteins (TRIPs) specifically interact with the ligand binding domain of the thyroid receptor (TR). Requires the presence of thyroid hormone for its interaction. Interacts with NUFIP1. Interacts (via HIT-type zinc finger) with the RUVBL1/RUVBL2 complex in the presence of ADP.</text>
</comment>
<evidence type="ECO:0000256" key="10">
    <source>
        <dbReference type="ARBA" id="ARBA00046946"/>
    </source>
</evidence>
<evidence type="ECO:0000256" key="3">
    <source>
        <dbReference type="ARBA" id="ARBA00021568"/>
    </source>
</evidence>
<dbReference type="CDD" id="cd23024">
    <property type="entry name" value="zf-HIT_ZNHIT2-3"/>
    <property type="match status" value="1"/>
</dbReference>
<evidence type="ECO:0000256" key="7">
    <source>
        <dbReference type="ARBA" id="ARBA00022771"/>
    </source>
</evidence>
<dbReference type="OrthoDB" id="18412at2759"/>
<dbReference type="GO" id="GO:0000463">
    <property type="term" value="P:maturation of LSU-rRNA from tricistronic rRNA transcript (SSU-rRNA, 5.8S rRNA, LSU-rRNA)"/>
    <property type="evidence" value="ECO:0007669"/>
    <property type="project" value="TreeGrafter"/>
</dbReference>
<keyword evidence="7 11" id="KW-0863">Zinc-finger</keyword>
<evidence type="ECO:0000256" key="4">
    <source>
        <dbReference type="ARBA" id="ARBA00022490"/>
    </source>
</evidence>
<evidence type="ECO:0000256" key="9">
    <source>
        <dbReference type="ARBA" id="ARBA00023242"/>
    </source>
</evidence>
<keyword evidence="8" id="KW-0862">Zinc</keyword>
<evidence type="ECO:0000256" key="1">
    <source>
        <dbReference type="ARBA" id="ARBA00004123"/>
    </source>
</evidence>
<dbReference type="Pfam" id="PF21373">
    <property type="entry name" value="ZNHIT3_C"/>
    <property type="match status" value="1"/>
</dbReference>
<evidence type="ECO:0000256" key="12">
    <source>
        <dbReference type="SAM" id="MobiDB-lite"/>
    </source>
</evidence>
<dbReference type="PROSITE" id="PS51083">
    <property type="entry name" value="ZF_HIT"/>
    <property type="match status" value="1"/>
</dbReference>
<comment type="caution">
    <text evidence="14">The sequence shown here is derived from an EMBL/GenBank/DDBJ whole genome shotgun (WGS) entry which is preliminary data.</text>
</comment>
<evidence type="ECO:0000259" key="13">
    <source>
        <dbReference type="PROSITE" id="PS51083"/>
    </source>
</evidence>
<name>A0A8B6GW60_MYTGA</name>
<evidence type="ECO:0000256" key="6">
    <source>
        <dbReference type="ARBA" id="ARBA00022723"/>
    </source>
</evidence>
<evidence type="ECO:0000256" key="8">
    <source>
        <dbReference type="ARBA" id="ARBA00022833"/>
    </source>
</evidence>
<reference evidence="14" key="1">
    <citation type="submission" date="2018-11" db="EMBL/GenBank/DDBJ databases">
        <authorList>
            <person name="Alioto T."/>
            <person name="Alioto T."/>
        </authorList>
    </citation>
    <scope>NUCLEOTIDE SEQUENCE</scope>
</reference>
<sequence>MTKKQVCEVCTENESKYKCPACLLKYCSLLCYKKHKEACKDTREKTEQPKKSGEDTNVILSVEQTEERVSVEKLKELADEQTEDRVSAEKLEELEHSVPLKQMLENPHLRTILQDLAKSLNPAKQMEKFMHEPLFLEFADECLQTVEPSAPDVEMDSD</sequence>
<keyword evidence="9" id="KW-0539">Nucleus</keyword>
<evidence type="ECO:0000313" key="15">
    <source>
        <dbReference type="Proteomes" id="UP000596742"/>
    </source>
</evidence>
<dbReference type="AlphaFoldDB" id="A0A8B6GW60"/>
<dbReference type="InterPro" id="IPR048371">
    <property type="entry name" value="ZNHIT3_C"/>
</dbReference>
<dbReference type="EMBL" id="UYJE01009095">
    <property type="protein sequence ID" value="VDI69882.1"/>
    <property type="molecule type" value="Genomic_DNA"/>
</dbReference>
<evidence type="ECO:0000256" key="2">
    <source>
        <dbReference type="ARBA" id="ARBA00004496"/>
    </source>
</evidence>
<gene>
    <name evidence="14" type="ORF">MGAL_10B042427</name>
</gene>
<dbReference type="Gene3D" id="3.30.60.190">
    <property type="match status" value="1"/>
</dbReference>
<feature type="domain" description="HIT-type" evidence="13">
    <location>
        <begin position="7"/>
        <end position="39"/>
    </location>
</feature>
<evidence type="ECO:0000256" key="11">
    <source>
        <dbReference type="PROSITE-ProRule" id="PRU00453"/>
    </source>
</evidence>
<dbReference type="InterPro" id="IPR051639">
    <property type="entry name" value="BCD1"/>
</dbReference>
<feature type="region of interest" description="Disordered" evidence="12">
    <location>
        <begin position="42"/>
        <end position="62"/>
    </location>
</feature>
<dbReference type="GO" id="GO:0048254">
    <property type="term" value="P:snoRNA localization"/>
    <property type="evidence" value="ECO:0007669"/>
    <property type="project" value="TreeGrafter"/>
</dbReference>
<accession>A0A8B6GW60</accession>
<dbReference type="GO" id="GO:0000492">
    <property type="term" value="P:box C/D snoRNP assembly"/>
    <property type="evidence" value="ECO:0007669"/>
    <property type="project" value="TreeGrafter"/>
</dbReference>
<feature type="compositionally biased region" description="Basic and acidic residues" evidence="12">
    <location>
        <begin position="42"/>
        <end position="54"/>
    </location>
</feature>
<keyword evidence="5" id="KW-0597">Phosphoprotein</keyword>
<protein>
    <recommendedName>
        <fullName evidence="3">Zinc finger HIT domain-containing protein 3</fullName>
    </recommendedName>
</protein>
<dbReference type="Pfam" id="PF04438">
    <property type="entry name" value="zf-HIT"/>
    <property type="match status" value="1"/>
</dbReference>
<comment type="subcellular location">
    <subcellularLocation>
        <location evidence="2">Cytoplasm</location>
    </subcellularLocation>
    <subcellularLocation>
        <location evidence="1">Nucleus</location>
    </subcellularLocation>
</comment>
<keyword evidence="4" id="KW-0963">Cytoplasm</keyword>
<proteinExistence type="predicted"/>